<comment type="caution">
    <text evidence="2">The sequence shown here is derived from an EMBL/GenBank/DDBJ whole genome shotgun (WGS) entry which is preliminary data.</text>
</comment>
<sequence>MSEDTHRRGKTIDELAEGDSLTVNESISDRDIMLYLGMTNDNNPLYTQDEYAKRMDYEGAVVPQILLMGIITSSISKLLPGPGSQVVNSSVNFVLPVYHNEDVTFNFEVIKVDTMKEVITLSVTGVKGSDERIIDAVLMVKPPKEFSVVNETKKIGVSS</sequence>
<gene>
    <name evidence="2" type="ORF">FD50_GL002364</name>
</gene>
<dbReference type="InterPro" id="IPR050965">
    <property type="entry name" value="UPF0336/Enoyl-CoA_hydratase"/>
</dbReference>
<dbReference type="EMBL" id="AZFQ01000019">
    <property type="protein sequence ID" value="KRL99829.1"/>
    <property type="molecule type" value="Genomic_DNA"/>
</dbReference>
<dbReference type="InterPro" id="IPR029069">
    <property type="entry name" value="HotDog_dom_sf"/>
</dbReference>
<name>A0A0R1V9X8_9LACO</name>
<feature type="domain" description="MaoC-like" evidence="1">
    <location>
        <begin position="25"/>
        <end position="121"/>
    </location>
</feature>
<reference evidence="2 3" key="1">
    <citation type="journal article" date="2015" name="Genome Announc.">
        <title>Expanding the biotechnology potential of lactobacilli through comparative genomics of 213 strains and associated genera.</title>
        <authorList>
            <person name="Sun Z."/>
            <person name="Harris H.M."/>
            <person name="McCann A."/>
            <person name="Guo C."/>
            <person name="Argimon S."/>
            <person name="Zhang W."/>
            <person name="Yang X."/>
            <person name="Jeffery I.B."/>
            <person name="Cooney J.C."/>
            <person name="Kagawa T.F."/>
            <person name="Liu W."/>
            <person name="Song Y."/>
            <person name="Salvetti E."/>
            <person name="Wrobel A."/>
            <person name="Rasinkangas P."/>
            <person name="Parkhill J."/>
            <person name="Rea M.C."/>
            <person name="O'Sullivan O."/>
            <person name="Ritari J."/>
            <person name="Douillard F.P."/>
            <person name="Paul Ross R."/>
            <person name="Yang R."/>
            <person name="Briner A.E."/>
            <person name="Felis G.E."/>
            <person name="de Vos W.M."/>
            <person name="Barrangou R."/>
            <person name="Klaenhammer T.R."/>
            <person name="Caufield P.W."/>
            <person name="Cui Y."/>
            <person name="Zhang H."/>
            <person name="O'Toole P.W."/>
        </authorList>
    </citation>
    <scope>NUCLEOTIDE SEQUENCE [LARGE SCALE GENOMIC DNA]</scope>
    <source>
        <strain evidence="2 3">DSM 16230</strain>
    </source>
</reference>
<dbReference type="PANTHER" id="PTHR43437:SF3">
    <property type="entry name" value="HYDROXYACYL-THIOESTER DEHYDRATASE TYPE 2, MITOCHONDRIAL"/>
    <property type="match status" value="1"/>
</dbReference>
<dbReference type="Pfam" id="PF01575">
    <property type="entry name" value="MaoC_dehydratas"/>
    <property type="match status" value="1"/>
</dbReference>
<accession>A0A0R1V9X8</accession>
<dbReference type="RefSeq" id="WP_056959881.1">
    <property type="nucleotide sequence ID" value="NZ_AZFQ01000019.1"/>
</dbReference>
<dbReference type="AlphaFoldDB" id="A0A0R1V9X8"/>
<dbReference type="SUPFAM" id="SSF54637">
    <property type="entry name" value="Thioesterase/thiol ester dehydrase-isomerase"/>
    <property type="match status" value="1"/>
</dbReference>
<dbReference type="PATRIC" id="fig|1423801.4.peg.2421"/>
<evidence type="ECO:0000313" key="3">
    <source>
        <dbReference type="Proteomes" id="UP000051166"/>
    </source>
</evidence>
<protein>
    <submittedName>
        <fullName evidence="2">Dehydrogenase</fullName>
    </submittedName>
</protein>
<dbReference type="GO" id="GO:0019171">
    <property type="term" value="F:(3R)-hydroxyacyl-[acyl-carrier-protein] dehydratase activity"/>
    <property type="evidence" value="ECO:0007669"/>
    <property type="project" value="TreeGrafter"/>
</dbReference>
<dbReference type="Gene3D" id="3.10.129.10">
    <property type="entry name" value="Hotdog Thioesterase"/>
    <property type="match status" value="1"/>
</dbReference>
<dbReference type="PANTHER" id="PTHR43437">
    <property type="entry name" value="HYDROXYACYL-THIOESTER DEHYDRATASE TYPE 2, MITOCHONDRIAL-RELATED"/>
    <property type="match status" value="1"/>
</dbReference>
<dbReference type="InterPro" id="IPR002539">
    <property type="entry name" value="MaoC-like_dom"/>
</dbReference>
<dbReference type="GO" id="GO:0006633">
    <property type="term" value="P:fatty acid biosynthetic process"/>
    <property type="evidence" value="ECO:0007669"/>
    <property type="project" value="TreeGrafter"/>
</dbReference>
<organism evidence="2 3">
    <name type="scientific">Liquorilactobacillus satsumensis DSM 16230 = JCM 12392</name>
    <dbReference type="NCBI Taxonomy" id="1423801"/>
    <lineage>
        <taxon>Bacteria</taxon>
        <taxon>Bacillati</taxon>
        <taxon>Bacillota</taxon>
        <taxon>Bacilli</taxon>
        <taxon>Lactobacillales</taxon>
        <taxon>Lactobacillaceae</taxon>
        <taxon>Liquorilactobacillus</taxon>
    </lineage>
</organism>
<evidence type="ECO:0000259" key="1">
    <source>
        <dbReference type="Pfam" id="PF01575"/>
    </source>
</evidence>
<evidence type="ECO:0000313" key="2">
    <source>
        <dbReference type="EMBL" id="KRL99829.1"/>
    </source>
</evidence>
<dbReference type="GeneID" id="98307301"/>
<dbReference type="OrthoDB" id="2691304at2"/>
<keyword evidence="3" id="KW-1185">Reference proteome</keyword>
<dbReference type="STRING" id="1423801.FD50_GL002364"/>
<dbReference type="Proteomes" id="UP000051166">
    <property type="component" value="Unassembled WGS sequence"/>
</dbReference>
<proteinExistence type="predicted"/>